<feature type="transmembrane region" description="Helical" evidence="1">
    <location>
        <begin position="38"/>
        <end position="60"/>
    </location>
</feature>
<sequence length="189" mass="21390">MADERRFRAQFMKSTTVLYRYSDISRKSGFYSLNIRHAAITGAIYTLNVSVLVVLVYSWIISSNMKNAVILQDVFYGVQIAYSAVIGTNLFIFAASVVLLLGIIKERVSLIVPWIVGLITFMALEAVAVVYSNVLRDHVNKKFDSFCKIEVTFYLIRAVLNVLSLLSVIKFYNMVRLGVTWKGPETIEL</sequence>
<dbReference type="Pfam" id="PF15860">
    <property type="entry name" value="DUF4728"/>
    <property type="match status" value="1"/>
</dbReference>
<organism evidence="2 3">
    <name type="scientific">Cinara cedri</name>
    <dbReference type="NCBI Taxonomy" id="506608"/>
    <lineage>
        <taxon>Eukaryota</taxon>
        <taxon>Metazoa</taxon>
        <taxon>Ecdysozoa</taxon>
        <taxon>Arthropoda</taxon>
        <taxon>Hexapoda</taxon>
        <taxon>Insecta</taxon>
        <taxon>Pterygota</taxon>
        <taxon>Neoptera</taxon>
        <taxon>Paraneoptera</taxon>
        <taxon>Hemiptera</taxon>
        <taxon>Sternorrhyncha</taxon>
        <taxon>Aphidomorpha</taxon>
        <taxon>Aphidoidea</taxon>
        <taxon>Aphididae</taxon>
        <taxon>Lachninae</taxon>
        <taxon>Cinara</taxon>
    </lineage>
</organism>
<feature type="transmembrane region" description="Helical" evidence="1">
    <location>
        <begin position="80"/>
        <end position="104"/>
    </location>
</feature>
<protein>
    <submittedName>
        <fullName evidence="2">Uncharacterized protein</fullName>
    </submittedName>
</protein>
<evidence type="ECO:0000313" key="3">
    <source>
        <dbReference type="Proteomes" id="UP000325440"/>
    </source>
</evidence>
<keyword evidence="1" id="KW-0812">Transmembrane</keyword>
<reference evidence="2 3" key="1">
    <citation type="submission" date="2019-08" db="EMBL/GenBank/DDBJ databases">
        <authorList>
            <person name="Alioto T."/>
            <person name="Alioto T."/>
            <person name="Gomez Garrido J."/>
        </authorList>
    </citation>
    <scope>NUCLEOTIDE SEQUENCE [LARGE SCALE GENOMIC DNA]</scope>
</reference>
<feature type="transmembrane region" description="Helical" evidence="1">
    <location>
        <begin position="111"/>
        <end position="131"/>
    </location>
</feature>
<proteinExistence type="predicted"/>
<keyword evidence="1" id="KW-0472">Membrane</keyword>
<feature type="transmembrane region" description="Helical" evidence="1">
    <location>
        <begin position="151"/>
        <end position="172"/>
    </location>
</feature>
<dbReference type="Proteomes" id="UP000325440">
    <property type="component" value="Unassembled WGS sequence"/>
</dbReference>
<name>A0A5E4N940_9HEMI</name>
<dbReference type="EMBL" id="CABPRJ010001902">
    <property type="protein sequence ID" value="VVC40283.1"/>
    <property type="molecule type" value="Genomic_DNA"/>
</dbReference>
<dbReference type="OrthoDB" id="8173727at2759"/>
<keyword evidence="3" id="KW-1185">Reference proteome</keyword>
<dbReference type="PANTHER" id="PTHR36694:SF10">
    <property type="entry name" value="MARVEL DOMAIN-CONTAINING PROTEIN"/>
    <property type="match status" value="1"/>
</dbReference>
<keyword evidence="1" id="KW-1133">Transmembrane helix</keyword>
<dbReference type="PANTHER" id="PTHR36694">
    <property type="entry name" value="PASIFLORA 1, ISOFORM A-RELATED"/>
    <property type="match status" value="1"/>
</dbReference>
<evidence type="ECO:0000313" key="2">
    <source>
        <dbReference type="EMBL" id="VVC40283.1"/>
    </source>
</evidence>
<gene>
    <name evidence="2" type="ORF">CINCED_3A004337</name>
</gene>
<accession>A0A5E4N940</accession>
<dbReference type="AlphaFoldDB" id="A0A5E4N940"/>
<evidence type="ECO:0000256" key="1">
    <source>
        <dbReference type="SAM" id="Phobius"/>
    </source>
</evidence>
<dbReference type="InterPro" id="IPR031720">
    <property type="entry name" value="DUF4728"/>
</dbReference>